<dbReference type="Gramene" id="ONK72488">
    <property type="protein sequence ID" value="ONK72488"/>
    <property type="gene ID" value="A4U43_C04F19950"/>
</dbReference>
<dbReference type="Proteomes" id="UP000243459">
    <property type="component" value="Chromosome 4"/>
</dbReference>
<accession>A0A5P1F2B0</accession>
<keyword evidence="3" id="KW-1185">Reference proteome</keyword>
<evidence type="ECO:0000256" key="1">
    <source>
        <dbReference type="SAM" id="MobiDB-lite"/>
    </source>
</evidence>
<evidence type="ECO:0000313" key="3">
    <source>
        <dbReference type="Proteomes" id="UP000243459"/>
    </source>
</evidence>
<proteinExistence type="predicted"/>
<evidence type="ECO:0000313" key="2">
    <source>
        <dbReference type="EMBL" id="ONK72488.1"/>
    </source>
</evidence>
<protein>
    <submittedName>
        <fullName evidence="2">Uncharacterized protein</fullName>
    </submittedName>
</protein>
<feature type="region of interest" description="Disordered" evidence="1">
    <location>
        <begin position="1"/>
        <end position="78"/>
    </location>
</feature>
<feature type="compositionally biased region" description="Low complexity" evidence="1">
    <location>
        <begin position="8"/>
        <end position="35"/>
    </location>
</feature>
<reference evidence="3" key="1">
    <citation type="journal article" date="2017" name="Nat. Commun.">
        <title>The asparagus genome sheds light on the origin and evolution of a young Y chromosome.</title>
        <authorList>
            <person name="Harkess A."/>
            <person name="Zhou J."/>
            <person name="Xu C."/>
            <person name="Bowers J.E."/>
            <person name="Van der Hulst R."/>
            <person name="Ayyampalayam S."/>
            <person name="Mercati F."/>
            <person name="Riccardi P."/>
            <person name="McKain M.R."/>
            <person name="Kakrana A."/>
            <person name="Tang H."/>
            <person name="Ray J."/>
            <person name="Groenendijk J."/>
            <person name="Arikit S."/>
            <person name="Mathioni S.M."/>
            <person name="Nakano M."/>
            <person name="Shan H."/>
            <person name="Telgmann-Rauber A."/>
            <person name="Kanno A."/>
            <person name="Yue Z."/>
            <person name="Chen H."/>
            <person name="Li W."/>
            <person name="Chen Y."/>
            <person name="Xu X."/>
            <person name="Zhang Y."/>
            <person name="Luo S."/>
            <person name="Chen H."/>
            <person name="Gao J."/>
            <person name="Mao Z."/>
            <person name="Pires J.C."/>
            <person name="Luo M."/>
            <person name="Kudrna D."/>
            <person name="Wing R.A."/>
            <person name="Meyers B.C."/>
            <person name="Yi K."/>
            <person name="Kong H."/>
            <person name="Lavrijsen P."/>
            <person name="Sunseri F."/>
            <person name="Falavigna A."/>
            <person name="Ye Y."/>
            <person name="Leebens-Mack J.H."/>
            <person name="Chen G."/>
        </authorList>
    </citation>
    <scope>NUCLEOTIDE SEQUENCE [LARGE SCALE GENOMIC DNA]</scope>
    <source>
        <strain evidence="3">cv. DH0086</strain>
    </source>
</reference>
<organism evidence="2 3">
    <name type="scientific">Asparagus officinalis</name>
    <name type="common">Garden asparagus</name>
    <dbReference type="NCBI Taxonomy" id="4686"/>
    <lineage>
        <taxon>Eukaryota</taxon>
        <taxon>Viridiplantae</taxon>
        <taxon>Streptophyta</taxon>
        <taxon>Embryophyta</taxon>
        <taxon>Tracheophyta</taxon>
        <taxon>Spermatophyta</taxon>
        <taxon>Magnoliopsida</taxon>
        <taxon>Liliopsida</taxon>
        <taxon>Asparagales</taxon>
        <taxon>Asparagaceae</taxon>
        <taxon>Asparagoideae</taxon>
        <taxon>Asparagus</taxon>
    </lineage>
</organism>
<sequence>MSSPHMNPASDSHASSLSSSAPSHTSSPSPAAPSSDNTDNASRENVETTNPIQDKRRRKKTSEVEDEVREVEITLSES</sequence>
<name>A0A5P1F2B0_ASPOF</name>
<gene>
    <name evidence="2" type="ORF">A4U43_C04F19950</name>
</gene>
<dbReference type="AlphaFoldDB" id="A0A5P1F2B0"/>
<dbReference type="EMBL" id="CM007384">
    <property type="protein sequence ID" value="ONK72488.1"/>
    <property type="molecule type" value="Genomic_DNA"/>
</dbReference>